<dbReference type="EMBL" id="OENE01000010">
    <property type="protein sequence ID" value="SOU88324.1"/>
    <property type="molecule type" value="Genomic_DNA"/>
</dbReference>
<evidence type="ECO:0000256" key="3">
    <source>
        <dbReference type="ARBA" id="ARBA00022989"/>
    </source>
</evidence>
<feature type="domain" description="O-antigen ligase-related" evidence="6">
    <location>
        <begin position="163"/>
        <end position="306"/>
    </location>
</feature>
<evidence type="ECO:0000256" key="5">
    <source>
        <dbReference type="SAM" id="Phobius"/>
    </source>
</evidence>
<protein>
    <submittedName>
        <fullName evidence="7">Probable transmembrane protein. O-Ag polymerase / Lipid A core - O-antigen ligase / O-Ag chain-length regulator family protein</fullName>
    </submittedName>
</protein>
<feature type="transmembrane region" description="Helical" evidence="5">
    <location>
        <begin position="76"/>
        <end position="95"/>
    </location>
</feature>
<accession>A0A2I2M8S1</accession>
<reference evidence="7 8" key="1">
    <citation type="submission" date="2017-11" db="EMBL/GenBank/DDBJ databases">
        <authorList>
            <person name="Duchaud E."/>
        </authorList>
    </citation>
    <scope>NUCLEOTIDE SEQUENCE [LARGE SCALE GENOMIC DNA]</scope>
    <source>
        <strain evidence="7 8">TNO010</strain>
    </source>
</reference>
<evidence type="ECO:0000256" key="1">
    <source>
        <dbReference type="ARBA" id="ARBA00004141"/>
    </source>
</evidence>
<dbReference type="PANTHER" id="PTHR37422">
    <property type="entry name" value="TEICHURONIC ACID BIOSYNTHESIS PROTEIN TUAE"/>
    <property type="match status" value="1"/>
</dbReference>
<dbReference type="PANTHER" id="PTHR37422:SF13">
    <property type="entry name" value="LIPOPOLYSACCHARIDE BIOSYNTHESIS PROTEIN PA4999-RELATED"/>
    <property type="match status" value="1"/>
</dbReference>
<keyword evidence="3 5" id="KW-1133">Transmembrane helix</keyword>
<proteinExistence type="predicted"/>
<comment type="subcellular location">
    <subcellularLocation>
        <location evidence="1">Membrane</location>
        <topology evidence="1">Multi-pass membrane protein</topology>
    </subcellularLocation>
</comment>
<feature type="transmembrane region" description="Helical" evidence="5">
    <location>
        <begin position="202"/>
        <end position="229"/>
    </location>
</feature>
<keyword evidence="4 5" id="KW-0472">Membrane</keyword>
<evidence type="ECO:0000256" key="4">
    <source>
        <dbReference type="ARBA" id="ARBA00023136"/>
    </source>
</evidence>
<feature type="transmembrane region" description="Helical" evidence="5">
    <location>
        <begin position="296"/>
        <end position="314"/>
    </location>
</feature>
<dbReference type="Pfam" id="PF04932">
    <property type="entry name" value="Wzy_C"/>
    <property type="match status" value="1"/>
</dbReference>
<dbReference type="GO" id="GO:0016874">
    <property type="term" value="F:ligase activity"/>
    <property type="evidence" value="ECO:0007669"/>
    <property type="project" value="UniProtKB-KW"/>
</dbReference>
<organism evidence="7 8">
    <name type="scientific">Tenacibaculum finnmarkense genomovar ulcerans</name>
    <dbReference type="NCBI Taxonomy" id="2781388"/>
    <lineage>
        <taxon>Bacteria</taxon>
        <taxon>Pseudomonadati</taxon>
        <taxon>Bacteroidota</taxon>
        <taxon>Flavobacteriia</taxon>
        <taxon>Flavobacteriales</taxon>
        <taxon>Flavobacteriaceae</taxon>
        <taxon>Tenacibaculum</taxon>
        <taxon>Tenacibaculum finnmarkense</taxon>
    </lineage>
</organism>
<evidence type="ECO:0000313" key="8">
    <source>
        <dbReference type="Proteomes" id="UP000490060"/>
    </source>
</evidence>
<dbReference type="GO" id="GO:0016020">
    <property type="term" value="C:membrane"/>
    <property type="evidence" value="ECO:0007669"/>
    <property type="project" value="UniProtKB-SubCell"/>
</dbReference>
<feature type="transmembrane region" description="Helical" evidence="5">
    <location>
        <begin position="51"/>
        <end position="70"/>
    </location>
</feature>
<sequence>MFSPLSLFLWFTIISSAIIGVPGLEIFRLPLFLLFILIVGLNSVVKVKKTVANLVLLIFAVYPLVQFLVLQGKLLATIQATIMVVAMLLVGNFVMRQKIDKNDLETIAKYITFGMFAFYYNAVGWNGRSAGLFGNPNATAYMALTLLSLILMFSSSKKIKTIAVINVLCLIIYTASRGALMALLLGYIAYLTVKRFKFGFLGIWGVALSCLFVSVYALDIAAFIVEIVVESEEVKSGTRLLRLDANGRDIITERAYDRFFSSGTELFGLGFDKAKFDIGDGIAAHAGTHNSYLETLLKLGYIGVAFSAFYLLFLTNRIRSVKSVKYRSIIAMQLTVFLSLATNASVFMVVNYYFFYFIVLIEIAILKDKKEASLIFKLEERVSSVLSPNIQEIKESNV</sequence>
<feature type="transmembrane region" description="Helical" evidence="5">
    <location>
        <begin position="138"/>
        <end position="155"/>
    </location>
</feature>
<evidence type="ECO:0000256" key="2">
    <source>
        <dbReference type="ARBA" id="ARBA00022692"/>
    </source>
</evidence>
<feature type="transmembrane region" description="Helical" evidence="5">
    <location>
        <begin position="27"/>
        <end position="44"/>
    </location>
</feature>
<dbReference type="RefSeq" id="WP_058884361.1">
    <property type="nucleotide sequence ID" value="NZ_JAJHTM010000009.1"/>
</dbReference>
<keyword evidence="2 5" id="KW-0812">Transmembrane</keyword>
<dbReference type="AlphaFoldDB" id="A0A2I2M8S1"/>
<gene>
    <name evidence="7" type="ORF">TNO010_180020</name>
</gene>
<keyword evidence="7" id="KW-0436">Ligase</keyword>
<name>A0A2I2M8S1_9FLAO</name>
<dbReference type="InterPro" id="IPR007016">
    <property type="entry name" value="O-antigen_ligase-rel_domated"/>
</dbReference>
<evidence type="ECO:0000313" key="7">
    <source>
        <dbReference type="EMBL" id="SOU88324.1"/>
    </source>
</evidence>
<dbReference type="InterPro" id="IPR051533">
    <property type="entry name" value="WaaL-like"/>
</dbReference>
<feature type="transmembrane region" description="Helical" evidence="5">
    <location>
        <begin position="334"/>
        <end position="361"/>
    </location>
</feature>
<feature type="transmembrane region" description="Helical" evidence="5">
    <location>
        <begin position="107"/>
        <end position="126"/>
    </location>
</feature>
<feature type="transmembrane region" description="Helical" evidence="5">
    <location>
        <begin position="167"/>
        <end position="190"/>
    </location>
</feature>
<evidence type="ECO:0000259" key="6">
    <source>
        <dbReference type="Pfam" id="PF04932"/>
    </source>
</evidence>
<dbReference type="Proteomes" id="UP000490060">
    <property type="component" value="Unassembled WGS sequence"/>
</dbReference>